<dbReference type="EMBL" id="MU276027">
    <property type="protein sequence ID" value="KAI0043249.1"/>
    <property type="molecule type" value="Genomic_DNA"/>
</dbReference>
<proteinExistence type="predicted"/>
<feature type="non-terminal residue" evidence="1">
    <location>
        <position position="1"/>
    </location>
</feature>
<name>A0ACB8RGI9_9AGAM</name>
<gene>
    <name evidence="1" type="ORF">FA95DRAFT_1467713</name>
</gene>
<organism evidence="1 2">
    <name type="scientific">Auriscalpium vulgare</name>
    <dbReference type="NCBI Taxonomy" id="40419"/>
    <lineage>
        <taxon>Eukaryota</taxon>
        <taxon>Fungi</taxon>
        <taxon>Dikarya</taxon>
        <taxon>Basidiomycota</taxon>
        <taxon>Agaricomycotina</taxon>
        <taxon>Agaricomycetes</taxon>
        <taxon>Russulales</taxon>
        <taxon>Auriscalpiaceae</taxon>
        <taxon>Auriscalpium</taxon>
    </lineage>
</organism>
<sequence>LTFQQDNPCNTTILADDGAVLYTVATSFADVNKPVTYVHTPHGERVAEWEWRDVRADILTLGLRPRVSASAWLKKSLIPYSGTVTFKDDLGVEYKWTNNLPGKSLNLYGPQSTSEPMARFVRAAKMQARPATLLLDERAEGVRDMVVVSFLLLERRRRESEVDTGGRA</sequence>
<protein>
    <submittedName>
        <fullName evidence="1">Uncharacterized protein</fullName>
    </submittedName>
</protein>
<reference evidence="1" key="2">
    <citation type="journal article" date="2022" name="New Phytol.">
        <title>Evolutionary transition to the ectomycorrhizal habit in the genomes of a hyperdiverse lineage of mushroom-forming fungi.</title>
        <authorList>
            <person name="Looney B."/>
            <person name="Miyauchi S."/>
            <person name="Morin E."/>
            <person name="Drula E."/>
            <person name="Courty P.E."/>
            <person name="Kohler A."/>
            <person name="Kuo A."/>
            <person name="LaButti K."/>
            <person name="Pangilinan J."/>
            <person name="Lipzen A."/>
            <person name="Riley R."/>
            <person name="Andreopoulos W."/>
            <person name="He G."/>
            <person name="Johnson J."/>
            <person name="Nolan M."/>
            <person name="Tritt A."/>
            <person name="Barry K.W."/>
            <person name="Grigoriev I.V."/>
            <person name="Nagy L.G."/>
            <person name="Hibbett D."/>
            <person name="Henrissat B."/>
            <person name="Matheny P.B."/>
            <person name="Labbe J."/>
            <person name="Martin F.M."/>
        </authorList>
    </citation>
    <scope>NUCLEOTIDE SEQUENCE</scope>
    <source>
        <strain evidence="1">FP105234-sp</strain>
    </source>
</reference>
<reference evidence="1" key="1">
    <citation type="submission" date="2021-02" db="EMBL/GenBank/DDBJ databases">
        <authorList>
            <consortium name="DOE Joint Genome Institute"/>
            <person name="Ahrendt S."/>
            <person name="Looney B.P."/>
            <person name="Miyauchi S."/>
            <person name="Morin E."/>
            <person name="Drula E."/>
            <person name="Courty P.E."/>
            <person name="Chicoki N."/>
            <person name="Fauchery L."/>
            <person name="Kohler A."/>
            <person name="Kuo A."/>
            <person name="Labutti K."/>
            <person name="Pangilinan J."/>
            <person name="Lipzen A."/>
            <person name="Riley R."/>
            <person name="Andreopoulos W."/>
            <person name="He G."/>
            <person name="Johnson J."/>
            <person name="Barry K.W."/>
            <person name="Grigoriev I.V."/>
            <person name="Nagy L."/>
            <person name="Hibbett D."/>
            <person name="Henrissat B."/>
            <person name="Matheny P.B."/>
            <person name="Labbe J."/>
            <person name="Martin F."/>
        </authorList>
    </citation>
    <scope>NUCLEOTIDE SEQUENCE</scope>
    <source>
        <strain evidence="1">FP105234-sp</strain>
    </source>
</reference>
<evidence type="ECO:0000313" key="1">
    <source>
        <dbReference type="EMBL" id="KAI0043249.1"/>
    </source>
</evidence>
<keyword evidence="2" id="KW-1185">Reference proteome</keyword>
<dbReference type="Proteomes" id="UP000814033">
    <property type="component" value="Unassembled WGS sequence"/>
</dbReference>
<feature type="non-terminal residue" evidence="1">
    <location>
        <position position="168"/>
    </location>
</feature>
<evidence type="ECO:0000313" key="2">
    <source>
        <dbReference type="Proteomes" id="UP000814033"/>
    </source>
</evidence>
<comment type="caution">
    <text evidence="1">The sequence shown here is derived from an EMBL/GenBank/DDBJ whole genome shotgun (WGS) entry which is preliminary data.</text>
</comment>
<accession>A0ACB8RGI9</accession>